<keyword evidence="2" id="KW-1185">Reference proteome</keyword>
<gene>
    <name evidence="1" type="ORF">BU25DRAFT_204696</name>
</gene>
<dbReference type="EMBL" id="MU006742">
    <property type="protein sequence ID" value="KAF2622716.1"/>
    <property type="molecule type" value="Genomic_DNA"/>
</dbReference>
<evidence type="ECO:0000313" key="2">
    <source>
        <dbReference type="Proteomes" id="UP000799754"/>
    </source>
</evidence>
<proteinExistence type="predicted"/>
<evidence type="ECO:0000313" key="1">
    <source>
        <dbReference type="EMBL" id="KAF2622716.1"/>
    </source>
</evidence>
<dbReference type="Proteomes" id="UP000799754">
    <property type="component" value="Unassembled WGS sequence"/>
</dbReference>
<protein>
    <submittedName>
        <fullName evidence="1">Uncharacterized protein</fullName>
    </submittedName>
</protein>
<reference evidence="1" key="1">
    <citation type="journal article" date="2020" name="Stud. Mycol.">
        <title>101 Dothideomycetes genomes: a test case for predicting lifestyles and emergence of pathogens.</title>
        <authorList>
            <person name="Haridas S."/>
            <person name="Albert R."/>
            <person name="Binder M."/>
            <person name="Bloem J."/>
            <person name="Labutti K."/>
            <person name="Salamov A."/>
            <person name="Andreopoulos B."/>
            <person name="Baker S."/>
            <person name="Barry K."/>
            <person name="Bills G."/>
            <person name="Bluhm B."/>
            <person name="Cannon C."/>
            <person name="Castanera R."/>
            <person name="Culley D."/>
            <person name="Daum C."/>
            <person name="Ezra D."/>
            <person name="Gonzalez J."/>
            <person name="Henrissat B."/>
            <person name="Kuo A."/>
            <person name="Liang C."/>
            <person name="Lipzen A."/>
            <person name="Lutzoni F."/>
            <person name="Magnuson J."/>
            <person name="Mondo S."/>
            <person name="Nolan M."/>
            <person name="Ohm R."/>
            <person name="Pangilinan J."/>
            <person name="Park H.-J."/>
            <person name="Ramirez L."/>
            <person name="Alfaro M."/>
            <person name="Sun H."/>
            <person name="Tritt A."/>
            <person name="Yoshinaga Y."/>
            <person name="Zwiers L.-H."/>
            <person name="Turgeon B."/>
            <person name="Goodwin S."/>
            <person name="Spatafora J."/>
            <person name="Crous P."/>
            <person name="Grigoriev I."/>
        </authorList>
    </citation>
    <scope>NUCLEOTIDE SEQUENCE</scope>
    <source>
        <strain evidence="1">CBS 525.71</strain>
    </source>
</reference>
<organism evidence="1 2">
    <name type="scientific">Macroventuria anomochaeta</name>
    <dbReference type="NCBI Taxonomy" id="301207"/>
    <lineage>
        <taxon>Eukaryota</taxon>
        <taxon>Fungi</taxon>
        <taxon>Dikarya</taxon>
        <taxon>Ascomycota</taxon>
        <taxon>Pezizomycotina</taxon>
        <taxon>Dothideomycetes</taxon>
        <taxon>Pleosporomycetidae</taxon>
        <taxon>Pleosporales</taxon>
        <taxon>Pleosporineae</taxon>
        <taxon>Didymellaceae</taxon>
        <taxon>Macroventuria</taxon>
    </lineage>
</organism>
<accession>A0ACB6RL25</accession>
<name>A0ACB6RL25_9PLEO</name>
<sequence>MQLKMIAALHYTCRQIQSETRFMHFALNTFSSHLYDFLPLTELIRCSAHEHMKEVRLHMTGYQFDLWMKPIMGTTVFQDIGDTLRVLKSLKKLERITILLFDDVTDEDREQQALIKAKHEFEQDRITSQDVKIVVERALDDDVN</sequence>
<comment type="caution">
    <text evidence="1">The sequence shown here is derived from an EMBL/GenBank/DDBJ whole genome shotgun (WGS) entry which is preliminary data.</text>
</comment>